<dbReference type="eggNOG" id="arCOG00842">
    <property type="taxonomic scope" value="Archaea"/>
</dbReference>
<dbReference type="AlphaFoldDB" id="J3A179"/>
<evidence type="ECO:0000313" key="3">
    <source>
        <dbReference type="Proteomes" id="UP000007813"/>
    </source>
</evidence>
<dbReference type="Proteomes" id="UP000007813">
    <property type="component" value="Unassembled WGS sequence"/>
</dbReference>
<feature type="domain" description="N-acetyltransferase" evidence="1">
    <location>
        <begin position="4"/>
        <end position="170"/>
    </location>
</feature>
<reference evidence="2 3" key="1">
    <citation type="journal article" date="2012" name="J. Bacteriol.">
        <title>Draft Genome Sequence of the Extremely Halophilic Archaeon Halogranum salarium B-1T.</title>
        <authorList>
            <person name="Kim K.K."/>
            <person name="Lee K.C."/>
            <person name="Lee J.S."/>
        </authorList>
    </citation>
    <scope>NUCLEOTIDE SEQUENCE [LARGE SCALE GENOMIC DNA]</scope>
    <source>
        <strain evidence="2 3">B-1</strain>
    </source>
</reference>
<evidence type="ECO:0000313" key="2">
    <source>
        <dbReference type="EMBL" id="EJN59078.1"/>
    </source>
</evidence>
<accession>J3A179</accession>
<dbReference type="Pfam" id="PF00583">
    <property type="entry name" value="Acetyltransf_1"/>
    <property type="match status" value="1"/>
</dbReference>
<gene>
    <name evidence="2" type="ORF">HSB1_24990</name>
</gene>
<dbReference type="PROSITE" id="PS51186">
    <property type="entry name" value="GNAT"/>
    <property type="match status" value="1"/>
</dbReference>
<dbReference type="SUPFAM" id="SSF55729">
    <property type="entry name" value="Acyl-CoA N-acyltransferases (Nat)"/>
    <property type="match status" value="1"/>
</dbReference>
<evidence type="ECO:0000259" key="1">
    <source>
        <dbReference type="PROSITE" id="PS51186"/>
    </source>
</evidence>
<name>J3A179_9EURY</name>
<dbReference type="EMBL" id="ALJD01000006">
    <property type="protein sequence ID" value="EJN59078.1"/>
    <property type="molecule type" value="Genomic_DNA"/>
</dbReference>
<dbReference type="RefSeq" id="WP_009374948.1">
    <property type="nucleotide sequence ID" value="NZ_ALJD01000006.1"/>
</dbReference>
<dbReference type="PANTHER" id="PTHR43415:SF5">
    <property type="entry name" value="ACETYLTRANSFERASE"/>
    <property type="match status" value="1"/>
</dbReference>
<comment type="caution">
    <text evidence="2">The sequence shown here is derived from an EMBL/GenBank/DDBJ whole genome shotgun (WGS) entry which is preliminary data.</text>
</comment>
<dbReference type="InterPro" id="IPR016181">
    <property type="entry name" value="Acyl_CoA_acyltransferase"/>
</dbReference>
<proteinExistence type="predicted"/>
<dbReference type="InterPro" id="IPR000182">
    <property type="entry name" value="GNAT_dom"/>
</dbReference>
<sequence>MTTITLEPVDGDDRDALDTLVSWIRSEKMLRQWTDSVFSHPLDTGQLADHLTDSDVRRQAFAAVDDDGSMVGYLELNRIDETRRSASIARVVVAPDHRGEGVATEMLRAVLRIGFEDYDCHRIDLRVFDFNEAAIRCYERVGFTREGTLRDARRYGDEYWSLVVMSLLEDEWTAK</sequence>
<dbReference type="PATRIC" id="fig|1210908.3.peg.2393"/>
<organism evidence="2 3">
    <name type="scientific">Halogranum salarium B-1</name>
    <dbReference type="NCBI Taxonomy" id="1210908"/>
    <lineage>
        <taxon>Archaea</taxon>
        <taxon>Methanobacteriati</taxon>
        <taxon>Methanobacteriota</taxon>
        <taxon>Stenosarchaea group</taxon>
        <taxon>Halobacteria</taxon>
        <taxon>Halobacteriales</taxon>
        <taxon>Haloferacaceae</taxon>
    </lineage>
</organism>
<dbReference type="Gene3D" id="3.40.630.30">
    <property type="match status" value="1"/>
</dbReference>
<protein>
    <recommendedName>
        <fullName evidence="1">N-acetyltransferase domain-containing protein</fullName>
    </recommendedName>
</protein>
<dbReference type="CDD" id="cd04301">
    <property type="entry name" value="NAT_SF"/>
    <property type="match status" value="1"/>
</dbReference>
<dbReference type="GO" id="GO:0016747">
    <property type="term" value="F:acyltransferase activity, transferring groups other than amino-acyl groups"/>
    <property type="evidence" value="ECO:0007669"/>
    <property type="project" value="InterPro"/>
</dbReference>
<dbReference type="PANTHER" id="PTHR43415">
    <property type="entry name" value="SPERMIDINE N(1)-ACETYLTRANSFERASE"/>
    <property type="match status" value="1"/>
</dbReference>